<dbReference type="InterPro" id="IPR039428">
    <property type="entry name" value="NUOK/Mnh_C1-like"/>
</dbReference>
<dbReference type="PANTHER" id="PTHR11434:SF21">
    <property type="entry name" value="NADH DEHYDROGENASE SUBUNIT 4L-RELATED"/>
    <property type="match status" value="1"/>
</dbReference>
<comment type="subunit">
    <text evidence="10">NDH-1 is composed of 14 different subunits. Subunits NuoA, H, J, K, L, M, N constitute the membrane sector of the complex.</text>
</comment>
<dbReference type="EMBL" id="AP025628">
    <property type="protein sequence ID" value="BDG59458.1"/>
    <property type="molecule type" value="Genomic_DNA"/>
</dbReference>
<dbReference type="EC" id="7.1.1.-" evidence="10"/>
<dbReference type="FunFam" id="1.10.287.3510:FF:000001">
    <property type="entry name" value="NADH-quinone oxidoreductase subunit K"/>
    <property type="match status" value="1"/>
</dbReference>
<evidence type="ECO:0000256" key="3">
    <source>
        <dbReference type="ARBA" id="ARBA00022448"/>
    </source>
</evidence>
<dbReference type="GO" id="GO:0048038">
    <property type="term" value="F:quinone binding"/>
    <property type="evidence" value="ECO:0007669"/>
    <property type="project" value="UniProtKB-KW"/>
</dbReference>
<evidence type="ECO:0000256" key="4">
    <source>
        <dbReference type="ARBA" id="ARBA00022692"/>
    </source>
</evidence>
<dbReference type="GO" id="GO:0050136">
    <property type="term" value="F:NADH dehydrogenase (quinone) (non-electrogenic) activity"/>
    <property type="evidence" value="ECO:0007669"/>
    <property type="project" value="UniProtKB-UniRule"/>
</dbReference>
<reference evidence="11" key="1">
    <citation type="submission" date="2022-03" db="EMBL/GenBank/DDBJ databases">
        <title>Complete genome sequence of Caldinitratiruptor microaerophilus.</title>
        <authorList>
            <person name="Mukaiyama R."/>
            <person name="Nishiyama T."/>
            <person name="Ueda K."/>
        </authorList>
    </citation>
    <scope>NUCLEOTIDE SEQUENCE</scope>
    <source>
        <strain evidence="11">JCM 16183</strain>
    </source>
</reference>
<dbReference type="PANTHER" id="PTHR11434">
    <property type="entry name" value="NADH-UBIQUINONE OXIDOREDUCTASE SUBUNIT ND4L"/>
    <property type="match status" value="1"/>
</dbReference>
<dbReference type="Proteomes" id="UP001163687">
    <property type="component" value="Chromosome"/>
</dbReference>
<dbReference type="NCBIfam" id="NF004321">
    <property type="entry name" value="PRK05715.1-3"/>
    <property type="match status" value="1"/>
</dbReference>
<dbReference type="AlphaFoldDB" id="A0AA35CJE3"/>
<evidence type="ECO:0000256" key="5">
    <source>
        <dbReference type="ARBA" id="ARBA00022719"/>
    </source>
</evidence>
<evidence type="ECO:0000313" key="11">
    <source>
        <dbReference type="EMBL" id="BDG59458.1"/>
    </source>
</evidence>
<keyword evidence="12" id="KW-1185">Reference proteome</keyword>
<keyword evidence="5 10" id="KW-0874">Quinone</keyword>
<keyword evidence="10" id="KW-1003">Cell membrane</keyword>
<keyword evidence="4 10" id="KW-0812">Transmembrane</keyword>
<dbReference type="Pfam" id="PF00420">
    <property type="entry name" value="Oxidored_q2"/>
    <property type="match status" value="1"/>
</dbReference>
<evidence type="ECO:0000256" key="9">
    <source>
        <dbReference type="ARBA" id="ARBA00023136"/>
    </source>
</evidence>
<keyword evidence="9 10" id="KW-0472">Membrane</keyword>
<sequence>MVPISAYVALASVLFILGGAGVLLRRSPLVTLMSIELMWNSANLLLVAFSRQFGSHDGQVFAFLVMVVAAAEVAIGLALVVLVFRRRERVDLDDVHTLSG</sequence>
<keyword evidence="6 10" id="KW-1278">Translocase</keyword>
<dbReference type="Gene3D" id="1.10.287.3510">
    <property type="match status" value="1"/>
</dbReference>
<gene>
    <name evidence="10 11" type="primary">nuoK</name>
    <name evidence="11" type="ORF">caldi_05480</name>
</gene>
<evidence type="ECO:0000256" key="7">
    <source>
        <dbReference type="ARBA" id="ARBA00022989"/>
    </source>
</evidence>
<name>A0AA35CJE3_9FIRM</name>
<dbReference type="InterPro" id="IPR001133">
    <property type="entry name" value="NADH_UbQ_OxRdtase_chain4L/K"/>
</dbReference>
<comment type="catalytic activity">
    <reaction evidence="10">
        <text>a quinone + NADH + 5 H(+)(in) = a quinol + NAD(+) + 4 H(+)(out)</text>
        <dbReference type="Rhea" id="RHEA:57888"/>
        <dbReference type="ChEBI" id="CHEBI:15378"/>
        <dbReference type="ChEBI" id="CHEBI:24646"/>
        <dbReference type="ChEBI" id="CHEBI:57540"/>
        <dbReference type="ChEBI" id="CHEBI:57945"/>
        <dbReference type="ChEBI" id="CHEBI:132124"/>
    </reaction>
</comment>
<keyword evidence="7 10" id="KW-1133">Transmembrane helix</keyword>
<organism evidence="11 12">
    <name type="scientific">Caldinitratiruptor microaerophilus</name>
    <dbReference type="NCBI Taxonomy" id="671077"/>
    <lineage>
        <taxon>Bacteria</taxon>
        <taxon>Bacillati</taxon>
        <taxon>Bacillota</taxon>
        <taxon>Clostridia</taxon>
        <taxon>Eubacteriales</taxon>
        <taxon>Symbiobacteriaceae</taxon>
        <taxon>Caldinitratiruptor</taxon>
    </lineage>
</organism>
<keyword evidence="8 10" id="KW-0520">NAD</keyword>
<accession>A0AA35CJE3</accession>
<comment type="subcellular location">
    <subcellularLocation>
        <location evidence="10">Cell membrane</location>
        <topology evidence="10">Multi-pass membrane protein</topology>
    </subcellularLocation>
    <subcellularLocation>
        <location evidence="1">Membrane</location>
        <topology evidence="1">Multi-pass membrane protein</topology>
    </subcellularLocation>
</comment>
<dbReference type="RefSeq" id="WP_264843584.1">
    <property type="nucleotide sequence ID" value="NZ_AP025628.1"/>
</dbReference>
<dbReference type="NCBIfam" id="NF004320">
    <property type="entry name" value="PRK05715.1-2"/>
    <property type="match status" value="1"/>
</dbReference>
<feature type="transmembrane region" description="Helical" evidence="10">
    <location>
        <begin position="6"/>
        <end position="25"/>
    </location>
</feature>
<dbReference type="KEGG" id="cmic:caldi_05480"/>
<evidence type="ECO:0000256" key="6">
    <source>
        <dbReference type="ARBA" id="ARBA00022967"/>
    </source>
</evidence>
<dbReference type="GO" id="GO:0005886">
    <property type="term" value="C:plasma membrane"/>
    <property type="evidence" value="ECO:0007669"/>
    <property type="project" value="UniProtKB-SubCell"/>
</dbReference>
<evidence type="ECO:0000313" key="12">
    <source>
        <dbReference type="Proteomes" id="UP001163687"/>
    </source>
</evidence>
<evidence type="ECO:0000256" key="8">
    <source>
        <dbReference type="ARBA" id="ARBA00023027"/>
    </source>
</evidence>
<feature type="transmembrane region" description="Helical" evidence="10">
    <location>
        <begin position="60"/>
        <end position="84"/>
    </location>
</feature>
<keyword evidence="3 10" id="KW-0813">Transport</keyword>
<proteinExistence type="inferred from homology"/>
<comment type="similarity">
    <text evidence="2 10">Belongs to the complex I subunit 4L family.</text>
</comment>
<evidence type="ECO:0000256" key="10">
    <source>
        <dbReference type="HAMAP-Rule" id="MF_01456"/>
    </source>
</evidence>
<dbReference type="GO" id="GO:0042773">
    <property type="term" value="P:ATP synthesis coupled electron transport"/>
    <property type="evidence" value="ECO:0007669"/>
    <property type="project" value="InterPro"/>
</dbReference>
<protein>
    <recommendedName>
        <fullName evidence="10">NADH-quinone oxidoreductase subunit K</fullName>
        <ecNumber evidence="10">7.1.1.-</ecNumber>
    </recommendedName>
    <alternativeName>
        <fullName evidence="10">NADH dehydrogenase I subunit K</fullName>
    </alternativeName>
    <alternativeName>
        <fullName evidence="10">NDH-1 subunit K</fullName>
    </alternativeName>
</protein>
<dbReference type="HAMAP" id="MF_01456">
    <property type="entry name" value="NDH1_NuoK"/>
    <property type="match status" value="1"/>
</dbReference>
<evidence type="ECO:0000256" key="2">
    <source>
        <dbReference type="ARBA" id="ARBA00010519"/>
    </source>
</evidence>
<dbReference type="GO" id="GO:0030964">
    <property type="term" value="C:NADH dehydrogenase complex"/>
    <property type="evidence" value="ECO:0007669"/>
    <property type="project" value="TreeGrafter"/>
</dbReference>
<evidence type="ECO:0000256" key="1">
    <source>
        <dbReference type="ARBA" id="ARBA00004141"/>
    </source>
</evidence>
<comment type="function">
    <text evidence="10">NDH-1 shuttles electrons from NADH, via FMN and iron-sulfur (Fe-S) centers, to quinones in the respiratory chain. The immediate electron acceptor for the enzyme in this species is believed to be a menaquinone. Couples the redox reaction to proton translocation (for every two electrons transferred, four hydrogen ions are translocated across the cytoplasmic membrane), and thus conserves the redox energy in a proton gradient.</text>
</comment>
<feature type="transmembrane region" description="Helical" evidence="10">
    <location>
        <begin position="37"/>
        <end position="54"/>
    </location>
</feature>